<dbReference type="AlphaFoldDB" id="A0A4Y7LB11"/>
<feature type="region of interest" description="Disordered" evidence="2">
    <location>
        <begin position="22"/>
        <end position="59"/>
    </location>
</feature>
<dbReference type="InterPro" id="IPR002048">
    <property type="entry name" value="EF_hand_dom"/>
</dbReference>
<gene>
    <name evidence="4" type="ORF">C5167_045214</name>
</gene>
<feature type="compositionally biased region" description="Low complexity" evidence="2">
    <location>
        <begin position="22"/>
        <end position="31"/>
    </location>
</feature>
<dbReference type="PANTHER" id="PTHR46824:SF2">
    <property type="entry name" value="CALCIUM-BINDING PROTEIN CML48-RELATED"/>
    <property type="match status" value="1"/>
</dbReference>
<feature type="compositionally biased region" description="Polar residues" evidence="2">
    <location>
        <begin position="41"/>
        <end position="57"/>
    </location>
</feature>
<evidence type="ECO:0000313" key="5">
    <source>
        <dbReference type="Proteomes" id="UP000316621"/>
    </source>
</evidence>
<dbReference type="Proteomes" id="UP000316621">
    <property type="component" value="Chromosome 11"/>
</dbReference>
<sequence length="266" mass="29786">IIVQKTHLKEFVQPPLMSSFNSPYSSSHYAPPSAPALPESYDQQQSSSTSHRYNGQQLGYPPSSSGYGYGSSGGYPPAPPPASIYGGVSFPQGTNSEIIRSFHTVDKDRSGFIDERELQEALSFGYQKFSLRTVRLLMFLFKNTYDPLRIGPNEFAALWSCLGQWRGIFERFDRDRSGKIDSMELKDALLSLGYAVPPSVLQLLISKYDDGSGRRGELNFDSFVECGMIVKGLTEKFKEKDPRYTGSATLSYETFMTMIMPFLVSY</sequence>
<name>A0A4Y7LB11_PAPSO</name>
<dbReference type="STRING" id="3469.A0A4Y7LB11"/>
<dbReference type="CDD" id="cd16180">
    <property type="entry name" value="EFh_PEF_Group_I"/>
    <property type="match status" value="1"/>
</dbReference>
<dbReference type="Pfam" id="PF13405">
    <property type="entry name" value="EF-hand_6"/>
    <property type="match status" value="1"/>
</dbReference>
<dbReference type="InterPro" id="IPR044590">
    <property type="entry name" value="CML48/49/50"/>
</dbReference>
<dbReference type="Pfam" id="PF13202">
    <property type="entry name" value="EF-hand_5"/>
    <property type="match status" value="1"/>
</dbReference>
<dbReference type="GO" id="GO:0005509">
    <property type="term" value="F:calcium ion binding"/>
    <property type="evidence" value="ECO:0007669"/>
    <property type="project" value="InterPro"/>
</dbReference>
<organism evidence="4 5">
    <name type="scientific">Papaver somniferum</name>
    <name type="common">Opium poppy</name>
    <dbReference type="NCBI Taxonomy" id="3469"/>
    <lineage>
        <taxon>Eukaryota</taxon>
        <taxon>Viridiplantae</taxon>
        <taxon>Streptophyta</taxon>
        <taxon>Embryophyta</taxon>
        <taxon>Tracheophyta</taxon>
        <taxon>Spermatophyta</taxon>
        <taxon>Magnoliopsida</taxon>
        <taxon>Ranunculales</taxon>
        <taxon>Papaveraceae</taxon>
        <taxon>Papaveroideae</taxon>
        <taxon>Papaver</taxon>
    </lineage>
</organism>
<feature type="non-terminal residue" evidence="4">
    <location>
        <position position="1"/>
    </location>
</feature>
<dbReference type="PROSITE" id="PS00018">
    <property type="entry name" value="EF_HAND_1"/>
    <property type="match status" value="2"/>
</dbReference>
<feature type="domain" description="EF-hand" evidence="3">
    <location>
        <begin position="160"/>
        <end position="195"/>
    </location>
</feature>
<reference evidence="4 5" key="1">
    <citation type="journal article" date="2018" name="Science">
        <title>The opium poppy genome and morphinan production.</title>
        <authorList>
            <person name="Guo L."/>
            <person name="Winzer T."/>
            <person name="Yang X."/>
            <person name="Li Y."/>
            <person name="Ning Z."/>
            <person name="He Z."/>
            <person name="Teodor R."/>
            <person name="Lu Y."/>
            <person name="Bowser T.A."/>
            <person name="Graham I.A."/>
            <person name="Ye K."/>
        </authorList>
    </citation>
    <scope>NUCLEOTIDE SEQUENCE [LARGE SCALE GENOMIC DNA]</scope>
    <source>
        <strain evidence="5">cv. HN1</strain>
        <tissue evidence="4">Leaves</tissue>
    </source>
</reference>
<dbReference type="EMBL" id="CM010725">
    <property type="protein sequence ID" value="RZC82436.1"/>
    <property type="molecule type" value="Genomic_DNA"/>
</dbReference>
<feature type="domain" description="EF-hand" evidence="3">
    <location>
        <begin position="93"/>
        <end position="128"/>
    </location>
</feature>
<evidence type="ECO:0000256" key="2">
    <source>
        <dbReference type="SAM" id="MobiDB-lite"/>
    </source>
</evidence>
<keyword evidence="5" id="KW-1185">Reference proteome</keyword>
<protein>
    <recommendedName>
        <fullName evidence="3">EF-hand domain-containing protein</fullName>
    </recommendedName>
</protein>
<proteinExistence type="predicted"/>
<evidence type="ECO:0000259" key="3">
    <source>
        <dbReference type="PROSITE" id="PS50222"/>
    </source>
</evidence>
<dbReference type="SUPFAM" id="SSF47473">
    <property type="entry name" value="EF-hand"/>
    <property type="match status" value="1"/>
</dbReference>
<dbReference type="SMART" id="SM00054">
    <property type="entry name" value="EFh"/>
    <property type="match status" value="2"/>
</dbReference>
<keyword evidence="1" id="KW-0106">Calcium</keyword>
<evidence type="ECO:0000313" key="4">
    <source>
        <dbReference type="EMBL" id="RZC82436.1"/>
    </source>
</evidence>
<dbReference type="OMA" id="RDTDQTG"/>
<dbReference type="Gene3D" id="1.10.238.10">
    <property type="entry name" value="EF-hand"/>
    <property type="match status" value="1"/>
</dbReference>
<dbReference type="Gramene" id="RZC82436">
    <property type="protein sequence ID" value="RZC82436"/>
    <property type="gene ID" value="C5167_045214"/>
</dbReference>
<dbReference type="PANTHER" id="PTHR46824">
    <property type="entry name" value="CALCIUM-BINDING PROTEIN CML48-RELATED"/>
    <property type="match status" value="1"/>
</dbReference>
<dbReference type="InterPro" id="IPR011992">
    <property type="entry name" value="EF-hand-dom_pair"/>
</dbReference>
<dbReference type="PROSITE" id="PS50222">
    <property type="entry name" value="EF_HAND_2"/>
    <property type="match status" value="2"/>
</dbReference>
<dbReference type="InterPro" id="IPR018247">
    <property type="entry name" value="EF_Hand_1_Ca_BS"/>
</dbReference>
<evidence type="ECO:0000256" key="1">
    <source>
        <dbReference type="ARBA" id="ARBA00022837"/>
    </source>
</evidence>
<accession>A0A4Y7LB11</accession>